<dbReference type="GO" id="GO:0016459">
    <property type="term" value="C:myosin complex"/>
    <property type="evidence" value="ECO:0007669"/>
    <property type="project" value="UniProtKB-KW"/>
</dbReference>
<evidence type="ECO:0000256" key="10">
    <source>
        <dbReference type="SAM" id="Coils"/>
    </source>
</evidence>
<dbReference type="PANTHER" id="PTHR13140">
    <property type="entry name" value="MYOSIN"/>
    <property type="match status" value="1"/>
</dbReference>
<dbReference type="Gene3D" id="6.20.240.20">
    <property type="match status" value="1"/>
</dbReference>
<dbReference type="GO" id="GO:0007015">
    <property type="term" value="P:actin filament organization"/>
    <property type="evidence" value="ECO:0007669"/>
    <property type="project" value="TreeGrafter"/>
</dbReference>
<dbReference type="GO" id="GO:0030048">
    <property type="term" value="P:actin filament-based movement"/>
    <property type="evidence" value="ECO:0007669"/>
    <property type="project" value="UniProtKB-ARBA"/>
</dbReference>
<sequence length="1196" mass="135190">MMLSASPSTIARSSLEEMLDSLRRRDEIEKPKDLPPALPSRPISSAKIPPVRRALPVNFRISDDGSSECSLNGFNGREDAMRKENGLGNFGFKRMKRDQNDESPYMVASENDNGDQVDGSNGASVLLSNMEDSINYFLQKKLRVWCRLQNGQWELGTIQSNAGEEASVILSNKKVIKVPIIELVPANPDVVAGVDDLTQLGYLNEPSVIHSLRRRFSHDKIYSNAGPVLIAVNPLKDAEQYGNEIITAYRQRIMDSPHVFATADAAYSGMMKDEVNQSIIISGESGSGKTETTKVALQYLAALGSVSIVDDRILRANFILEAFGNAKTSRNNNASRFGKLIEILFSRTGKMSGAVIQTFLLEKSRVVQLINGERSFHVFYQLCAGAPSTLKEKLHIKMASKYSYLNQSECLVIGGVDDARRFHTLVEALDILKFTKEDQEHAFGMLAAVLWIGNISFQTIDSENHVEVVADEAVANAAKLMGCSFNELKLVLSTHKVQSGKDSIAEKSTLRQATYTRDALAKFIYASLFDWLVEQINKSLKPGRQHSGRSINILDIYGFESFKKNGFEQFCINYANERLQQHFIRHQFKLQQEDYELNGVDITKVNFTDNQECLDLIEKKPVGVLALLDEELNFPKATDLTFANKLKQNFKSNPCFKGERGRAFGVRHYAGEVVYDTNGFLEKNRDLLHSDSIQLFSSCTCKLLQLFASKMINHSHKPAVSMCSTEEVESPKPGVGTKYKVVLFDLFHKLERTGHHFICCIRPNRNQVCGVFEDDLVLQQLRYCGILEVVRTSRSGYPTRITHQEFAGRYGFFLKEAGVSQDPLSISIAVLRQFNIYPEMYHVGYTKLFFRTGQIRALEERRKLVLQGILGVQKYFRGSRARDHFYELKQGATTLQSFIRGENARRRCTVKVKRFPFTVYAFSVPQKRNELRAIIRLQSVIRGSFDRKHFKSMCDSKEYFPENRKLKPNTGRRISEDKSQEQVQALPTSLTELQKRVLAAEATIEKKEEENASLREQVKQFEARRLEYEAKMKSMEDMWQKQMASLQVSLAAAKKTIAAENAPPHYYDSEDTSMGSRTHGGTTPMKVSGVSEGGAGREMNGTVAAVNNLVKEFEQKRTTFDDDAKALAEAKSGQAQTGANVNPDEEYRKVKVRFEAWKKEYKARLRETKAKVHKNGHSEVEKLRRKWWGKLTTRAS</sequence>
<dbReference type="SMART" id="SM00242">
    <property type="entry name" value="MYSc"/>
    <property type="match status" value="1"/>
</dbReference>
<feature type="region of interest" description="Disordered" evidence="11">
    <location>
        <begin position="21"/>
        <end position="49"/>
    </location>
</feature>
<dbReference type="InterPro" id="IPR001609">
    <property type="entry name" value="Myosin_head_motor_dom-like"/>
</dbReference>
<dbReference type="InterPro" id="IPR027417">
    <property type="entry name" value="P-loop_NTPase"/>
</dbReference>
<evidence type="ECO:0000256" key="8">
    <source>
        <dbReference type="ARBA" id="ARBA00023203"/>
    </source>
</evidence>
<evidence type="ECO:0000313" key="15">
    <source>
        <dbReference type="RefSeq" id="XP_022139435.1"/>
    </source>
</evidence>
<dbReference type="Gene3D" id="1.20.120.720">
    <property type="entry name" value="Myosin VI head, motor domain, U50 subdomain"/>
    <property type="match status" value="1"/>
</dbReference>
<feature type="compositionally biased region" description="Polar residues" evidence="11">
    <location>
        <begin position="1072"/>
        <end position="1081"/>
    </location>
</feature>
<dbReference type="InterPro" id="IPR036022">
    <property type="entry name" value="MYSc_Myo8"/>
</dbReference>
<evidence type="ECO:0000256" key="2">
    <source>
        <dbReference type="ARBA" id="ARBA00022741"/>
    </source>
</evidence>
<protein>
    <submittedName>
        <fullName evidence="15">Myosin-2</fullName>
    </submittedName>
</protein>
<dbReference type="Pfam" id="PF00612">
    <property type="entry name" value="IQ"/>
    <property type="match status" value="2"/>
</dbReference>
<dbReference type="PANTHER" id="PTHR13140:SF706">
    <property type="entry name" value="DILUTE CLASS UNCONVENTIONAL MYOSIN, ISOFORM C"/>
    <property type="match status" value="1"/>
</dbReference>
<evidence type="ECO:0000259" key="12">
    <source>
        <dbReference type="PROSITE" id="PS51456"/>
    </source>
</evidence>
<keyword evidence="5 10" id="KW-0175">Coiled coil</keyword>
<gene>
    <name evidence="15" type="primary">LOC111010369</name>
</gene>
<dbReference type="CDD" id="cd01383">
    <property type="entry name" value="MYSc_Myo8"/>
    <property type="match status" value="1"/>
</dbReference>
<dbReference type="GeneID" id="111010369"/>
<dbReference type="GO" id="GO:0005737">
    <property type="term" value="C:cytoplasm"/>
    <property type="evidence" value="ECO:0007669"/>
    <property type="project" value="TreeGrafter"/>
</dbReference>
<keyword evidence="6 9" id="KW-0518">Myosin</keyword>
<dbReference type="RefSeq" id="XP_022139435.1">
    <property type="nucleotide sequence ID" value="XM_022283743.1"/>
</dbReference>
<feature type="domain" description="Myosin N-terminal SH3-like" evidence="13">
    <location>
        <begin position="139"/>
        <end position="188"/>
    </location>
</feature>
<evidence type="ECO:0000256" key="11">
    <source>
        <dbReference type="SAM" id="MobiDB-lite"/>
    </source>
</evidence>
<evidence type="ECO:0000256" key="6">
    <source>
        <dbReference type="ARBA" id="ARBA00023123"/>
    </source>
</evidence>
<evidence type="ECO:0000256" key="1">
    <source>
        <dbReference type="ARBA" id="ARBA00022737"/>
    </source>
</evidence>
<comment type="similarity">
    <text evidence="9">Belongs to the TRAFAC class myosin-kinesin ATPase superfamily. Myosin family.</text>
</comment>
<keyword evidence="14" id="KW-1185">Reference proteome</keyword>
<dbReference type="Gene3D" id="3.40.850.10">
    <property type="entry name" value="Kinesin motor domain"/>
    <property type="match status" value="1"/>
</dbReference>
<feature type="binding site" evidence="9">
    <location>
        <begin position="283"/>
        <end position="290"/>
    </location>
    <ligand>
        <name>ATP</name>
        <dbReference type="ChEBI" id="CHEBI:30616"/>
    </ligand>
</feature>
<dbReference type="Proteomes" id="UP000504603">
    <property type="component" value="Unplaced"/>
</dbReference>
<dbReference type="GO" id="GO:0000146">
    <property type="term" value="F:microfilament motor activity"/>
    <property type="evidence" value="ECO:0007669"/>
    <property type="project" value="TreeGrafter"/>
</dbReference>
<dbReference type="InterPro" id="IPR057535">
    <property type="entry name" value="MYO1-3_N_SH3"/>
</dbReference>
<dbReference type="InterPro" id="IPR000048">
    <property type="entry name" value="IQ_motif_EF-hand-BS"/>
</dbReference>
<evidence type="ECO:0000256" key="9">
    <source>
        <dbReference type="PROSITE-ProRule" id="PRU00782"/>
    </source>
</evidence>
<dbReference type="PROSITE" id="PS50096">
    <property type="entry name" value="IQ"/>
    <property type="match status" value="3"/>
</dbReference>
<keyword evidence="8 9" id="KW-0009">Actin-binding</keyword>
<evidence type="ECO:0000256" key="3">
    <source>
        <dbReference type="ARBA" id="ARBA00022840"/>
    </source>
</evidence>
<evidence type="ECO:0000259" key="13">
    <source>
        <dbReference type="PROSITE" id="PS51844"/>
    </source>
</evidence>
<dbReference type="KEGG" id="mcha:111010369"/>
<dbReference type="SMART" id="SM00015">
    <property type="entry name" value="IQ"/>
    <property type="match status" value="3"/>
</dbReference>
<keyword evidence="7 9" id="KW-0505">Motor protein</keyword>
<accession>A0A6J1CCA8</accession>
<evidence type="ECO:0000256" key="7">
    <source>
        <dbReference type="ARBA" id="ARBA00023175"/>
    </source>
</evidence>
<name>A0A6J1CCA8_MOMCH</name>
<dbReference type="Pfam" id="PF25369">
    <property type="entry name" value="SH3_VIII-1_N"/>
    <property type="match status" value="1"/>
</dbReference>
<feature type="domain" description="Myosin motor" evidence="12">
    <location>
        <begin position="192"/>
        <end position="863"/>
    </location>
</feature>
<dbReference type="PROSITE" id="PS51844">
    <property type="entry name" value="SH3_LIKE"/>
    <property type="match status" value="1"/>
</dbReference>
<dbReference type="Gene3D" id="1.20.5.190">
    <property type="match status" value="1"/>
</dbReference>
<dbReference type="PRINTS" id="PR00193">
    <property type="entry name" value="MYOSINHEAVY"/>
</dbReference>
<keyword evidence="2 9" id="KW-0547">Nucleotide-binding</keyword>
<feature type="compositionally biased region" description="Basic and acidic residues" evidence="11">
    <location>
        <begin position="21"/>
        <end position="33"/>
    </location>
</feature>
<evidence type="ECO:0000256" key="5">
    <source>
        <dbReference type="ARBA" id="ARBA00023054"/>
    </source>
</evidence>
<dbReference type="GO" id="GO:0005524">
    <property type="term" value="F:ATP binding"/>
    <property type="evidence" value="ECO:0007669"/>
    <property type="project" value="UniProtKB-UniRule"/>
</dbReference>
<keyword evidence="4" id="KW-0112">Calmodulin-binding</keyword>
<dbReference type="PROSITE" id="PS51456">
    <property type="entry name" value="MYOSIN_MOTOR"/>
    <property type="match status" value="1"/>
</dbReference>
<evidence type="ECO:0000256" key="4">
    <source>
        <dbReference type="ARBA" id="ARBA00022860"/>
    </source>
</evidence>
<organism evidence="14 15">
    <name type="scientific">Momordica charantia</name>
    <name type="common">Bitter gourd</name>
    <name type="synonym">Balsam pear</name>
    <dbReference type="NCBI Taxonomy" id="3673"/>
    <lineage>
        <taxon>Eukaryota</taxon>
        <taxon>Viridiplantae</taxon>
        <taxon>Streptophyta</taxon>
        <taxon>Embryophyta</taxon>
        <taxon>Tracheophyta</taxon>
        <taxon>Spermatophyta</taxon>
        <taxon>Magnoliopsida</taxon>
        <taxon>eudicotyledons</taxon>
        <taxon>Gunneridae</taxon>
        <taxon>Pentapetalae</taxon>
        <taxon>rosids</taxon>
        <taxon>fabids</taxon>
        <taxon>Cucurbitales</taxon>
        <taxon>Cucurbitaceae</taxon>
        <taxon>Momordiceae</taxon>
        <taxon>Momordica</taxon>
    </lineage>
</organism>
<dbReference type="AlphaFoldDB" id="A0A6J1CCA8"/>
<feature type="region of interest" description="Actin-binding" evidence="9">
    <location>
        <begin position="743"/>
        <end position="765"/>
    </location>
</feature>
<dbReference type="GO" id="GO:0016020">
    <property type="term" value="C:membrane"/>
    <property type="evidence" value="ECO:0007669"/>
    <property type="project" value="TreeGrafter"/>
</dbReference>
<keyword evidence="1" id="KW-0677">Repeat</keyword>
<dbReference type="InterPro" id="IPR036961">
    <property type="entry name" value="Kinesin_motor_dom_sf"/>
</dbReference>
<dbReference type="Gene3D" id="1.20.58.530">
    <property type="match status" value="1"/>
</dbReference>
<dbReference type="OrthoDB" id="6108017at2759"/>
<dbReference type="Pfam" id="PF00063">
    <property type="entry name" value="Myosin_head"/>
    <property type="match status" value="1"/>
</dbReference>
<dbReference type="Gene3D" id="1.10.10.820">
    <property type="match status" value="1"/>
</dbReference>
<proteinExistence type="inferred from homology"/>
<evidence type="ECO:0000313" key="14">
    <source>
        <dbReference type="Proteomes" id="UP000504603"/>
    </source>
</evidence>
<dbReference type="GO" id="GO:0051015">
    <property type="term" value="F:actin filament binding"/>
    <property type="evidence" value="ECO:0007669"/>
    <property type="project" value="TreeGrafter"/>
</dbReference>
<feature type="region of interest" description="Disordered" evidence="11">
    <location>
        <begin position="1063"/>
        <end position="1097"/>
    </location>
</feature>
<dbReference type="SUPFAM" id="SSF52540">
    <property type="entry name" value="P-loop containing nucleoside triphosphate hydrolases"/>
    <property type="match status" value="1"/>
</dbReference>
<feature type="coiled-coil region" evidence="10">
    <location>
        <begin position="990"/>
        <end position="1038"/>
    </location>
</feature>
<dbReference type="InterPro" id="IPR004009">
    <property type="entry name" value="SH3_Myosin"/>
</dbReference>
<dbReference type="FunFam" id="1.10.10.820:FF:000001">
    <property type="entry name" value="Myosin heavy chain"/>
    <property type="match status" value="1"/>
</dbReference>
<reference evidence="15" key="1">
    <citation type="submission" date="2025-08" db="UniProtKB">
        <authorList>
            <consortium name="RefSeq"/>
        </authorList>
    </citation>
    <scope>IDENTIFICATION</scope>
    <source>
        <strain evidence="15">OHB3-1</strain>
    </source>
</reference>
<keyword evidence="3 9" id="KW-0067">ATP-binding</keyword>
<dbReference type="FunFam" id="1.20.120.720:FF:000028">
    <property type="entry name" value="Myosin IE heavy chain"/>
    <property type="match status" value="1"/>
</dbReference>
<dbReference type="GO" id="GO:0005516">
    <property type="term" value="F:calmodulin binding"/>
    <property type="evidence" value="ECO:0007669"/>
    <property type="project" value="UniProtKB-KW"/>
</dbReference>